<accession>A0A7K3U8N1</accession>
<evidence type="ECO:0000313" key="1">
    <source>
        <dbReference type="EMBL" id="NEJ69731.1"/>
    </source>
</evidence>
<name>A0A7K3U8N1_9HYPH</name>
<proteinExistence type="predicted"/>
<dbReference type="AlphaFoldDB" id="A0A7K3U8N1"/>
<sequence>MEIHALRGEVALAWGWIFGANQERHDVSVPGGSSYTLELLHYTYG</sequence>
<reference evidence="1 2" key="1">
    <citation type="submission" date="2019-12" db="EMBL/GenBank/DDBJ databases">
        <title>Rhizobium genotypes associated with high levels of biological nitrogen fixation by grain legumes in a temperate-maritime cropping system.</title>
        <authorList>
            <person name="Maluk M."/>
            <person name="Francesc Ferrando Molina F."/>
            <person name="Lopez Del Egido L."/>
            <person name="Lafos M."/>
            <person name="Langarica-Fuentes A."/>
            <person name="Gebre Yohannes G."/>
            <person name="Young M.W."/>
            <person name="Martin P."/>
            <person name="Gantlett R."/>
            <person name="Kenicer G."/>
            <person name="Hawes C."/>
            <person name="Begg G.S."/>
            <person name="Quilliam R.S."/>
            <person name="Squire G.R."/>
            <person name="Poole P.S."/>
            <person name="Young P.W."/>
            <person name="Iannetta P.M."/>
            <person name="James E.K."/>
        </authorList>
    </citation>
    <scope>NUCLEOTIDE SEQUENCE [LARGE SCALE GENOMIC DNA]</scope>
    <source>
        <strain evidence="1 2">JHI366</strain>
    </source>
</reference>
<evidence type="ECO:0000313" key="2">
    <source>
        <dbReference type="Proteomes" id="UP000471753"/>
    </source>
</evidence>
<dbReference type="EMBL" id="WUFT01000002">
    <property type="protein sequence ID" value="NEJ69731.1"/>
    <property type="molecule type" value="Genomic_DNA"/>
</dbReference>
<organism evidence="1 2">
    <name type="scientific">Rhizobium phaseoli</name>
    <dbReference type="NCBI Taxonomy" id="396"/>
    <lineage>
        <taxon>Bacteria</taxon>
        <taxon>Pseudomonadati</taxon>
        <taxon>Pseudomonadota</taxon>
        <taxon>Alphaproteobacteria</taxon>
        <taxon>Hyphomicrobiales</taxon>
        <taxon>Rhizobiaceae</taxon>
        <taxon>Rhizobium/Agrobacterium group</taxon>
        <taxon>Rhizobium</taxon>
    </lineage>
</organism>
<protein>
    <submittedName>
        <fullName evidence="1">Uncharacterized protein</fullName>
    </submittedName>
</protein>
<comment type="caution">
    <text evidence="1">The sequence shown here is derived from an EMBL/GenBank/DDBJ whole genome shotgun (WGS) entry which is preliminary data.</text>
</comment>
<dbReference type="Proteomes" id="UP000471753">
    <property type="component" value="Unassembled WGS sequence"/>
</dbReference>
<gene>
    <name evidence="1" type="ORF">GR197_04155</name>
</gene>